<evidence type="ECO:0000313" key="1">
    <source>
        <dbReference type="EMBL" id="CCA76141.1"/>
    </source>
</evidence>
<accession>G4TXU8</accession>
<evidence type="ECO:0000313" key="2">
    <source>
        <dbReference type="Proteomes" id="UP000007148"/>
    </source>
</evidence>
<protein>
    <submittedName>
        <fullName evidence="1">Uncharacterized protein</fullName>
    </submittedName>
</protein>
<gene>
    <name evidence="1" type="ORF">PIIN_10141</name>
</gene>
<dbReference type="Proteomes" id="UP000007148">
    <property type="component" value="Unassembled WGS sequence"/>
</dbReference>
<organism evidence="1 2">
    <name type="scientific">Serendipita indica (strain DSM 11827)</name>
    <name type="common">Root endophyte fungus</name>
    <name type="synonym">Piriformospora indica</name>
    <dbReference type="NCBI Taxonomy" id="1109443"/>
    <lineage>
        <taxon>Eukaryota</taxon>
        <taxon>Fungi</taxon>
        <taxon>Dikarya</taxon>
        <taxon>Basidiomycota</taxon>
        <taxon>Agaricomycotina</taxon>
        <taxon>Agaricomycetes</taxon>
        <taxon>Sebacinales</taxon>
        <taxon>Serendipitaceae</taxon>
        <taxon>Serendipita</taxon>
    </lineage>
</organism>
<dbReference type="OrthoDB" id="3318315at2759"/>
<dbReference type="HOGENOM" id="CLU_1504338_0_0_1"/>
<keyword evidence="2" id="KW-1185">Reference proteome</keyword>
<name>G4TXU8_SERID</name>
<comment type="caution">
    <text evidence="1">The sequence shown here is derived from an EMBL/GenBank/DDBJ whole genome shotgun (WGS) entry which is preliminary data.</text>
</comment>
<dbReference type="AlphaFoldDB" id="G4TXU8"/>
<sequence length="180" mass="19956">MDAFFIMLGARNTVRPIKSVEFTSTVPFHFLSLIPDILAGTNVMRPSNIELSWRGNLDGLMDMNIPGCKFCYLSLLHCAHPTTNSSMPQPSQTSVAIAAPLQDSNLPKLSQYPVDDLEVLRTWETREEEWKITSSSIANGRAKTCVSPYTYFPKTGRAVTITAEGIRYAHLCGLTRSSLV</sequence>
<proteinExistence type="predicted"/>
<reference evidence="1 2" key="1">
    <citation type="journal article" date="2011" name="PLoS Pathog.">
        <title>Endophytic Life Strategies Decoded by Genome and Transcriptome Analyses of the Mutualistic Root Symbiont Piriformospora indica.</title>
        <authorList>
            <person name="Zuccaro A."/>
            <person name="Lahrmann U."/>
            <person name="Guldener U."/>
            <person name="Langen G."/>
            <person name="Pfiffi S."/>
            <person name="Biedenkopf D."/>
            <person name="Wong P."/>
            <person name="Samans B."/>
            <person name="Grimm C."/>
            <person name="Basiewicz M."/>
            <person name="Murat C."/>
            <person name="Martin F."/>
            <person name="Kogel K.H."/>
        </authorList>
    </citation>
    <scope>NUCLEOTIDE SEQUENCE [LARGE SCALE GENOMIC DNA]</scope>
    <source>
        <strain evidence="1 2">DSM 11827</strain>
    </source>
</reference>
<dbReference type="InParanoid" id="G4TXU8"/>
<dbReference type="EMBL" id="CAFZ01000621">
    <property type="protein sequence ID" value="CCA76141.1"/>
    <property type="molecule type" value="Genomic_DNA"/>
</dbReference>